<dbReference type="InterPro" id="IPR011335">
    <property type="entry name" value="Restrct_endonuc-II-like"/>
</dbReference>
<evidence type="ECO:0000259" key="1">
    <source>
        <dbReference type="Pfam" id="PF05685"/>
    </source>
</evidence>
<keyword evidence="3" id="KW-1185">Reference proteome</keyword>
<dbReference type="PANTHER" id="PTHR34107">
    <property type="entry name" value="SLL0198 PROTEIN-RELATED"/>
    <property type="match status" value="1"/>
</dbReference>
<evidence type="ECO:0000313" key="3">
    <source>
        <dbReference type="Proteomes" id="UP000672009"/>
    </source>
</evidence>
<dbReference type="Proteomes" id="UP000672009">
    <property type="component" value="Chromosome"/>
</dbReference>
<accession>A0A975IHT9</accession>
<sequence>MEWSEVIDNPLLQNLPFKIELNKFGKLLMSPASNSHGRFQGRIAGALWQRQPEGEVITECSIQTSEGVKVADVAWASAAFIAEFGYATPYLKAPELCVEIVSPSNSKQEIAEKVELYLAKGAQEVWVVYEDKRMETFSHTGQIEQSKFAPDIKSKIFR</sequence>
<gene>
    <name evidence="2" type="ORF">J9260_05260</name>
</gene>
<keyword evidence="2" id="KW-0540">Nuclease</keyword>
<evidence type="ECO:0000313" key="2">
    <source>
        <dbReference type="EMBL" id="QTR54501.1"/>
    </source>
</evidence>
<protein>
    <submittedName>
        <fullName evidence="2">Uma2 family endonuclease</fullName>
    </submittedName>
</protein>
<name>A0A975IHT9_9GAMM</name>
<dbReference type="CDD" id="cd06260">
    <property type="entry name" value="DUF820-like"/>
    <property type="match status" value="1"/>
</dbReference>
<dbReference type="InterPro" id="IPR012296">
    <property type="entry name" value="Nuclease_put_TT1808"/>
</dbReference>
<keyword evidence="2" id="KW-0378">Hydrolase</keyword>
<proteinExistence type="predicted"/>
<dbReference type="RefSeq" id="WP_210219987.1">
    <property type="nucleotide sequence ID" value="NZ_CP072793.1"/>
</dbReference>
<dbReference type="SUPFAM" id="SSF52980">
    <property type="entry name" value="Restriction endonuclease-like"/>
    <property type="match status" value="1"/>
</dbReference>
<dbReference type="PANTHER" id="PTHR34107:SF4">
    <property type="entry name" value="SLL1222 PROTEIN"/>
    <property type="match status" value="1"/>
</dbReference>
<dbReference type="GO" id="GO:0004519">
    <property type="term" value="F:endonuclease activity"/>
    <property type="evidence" value="ECO:0007669"/>
    <property type="project" value="UniProtKB-KW"/>
</dbReference>
<keyword evidence="2" id="KW-0255">Endonuclease</keyword>
<dbReference type="Pfam" id="PF05685">
    <property type="entry name" value="Uma2"/>
    <property type="match status" value="1"/>
</dbReference>
<dbReference type="KEGG" id="tun:J9260_05260"/>
<feature type="domain" description="Putative restriction endonuclease" evidence="1">
    <location>
        <begin position="16"/>
        <end position="144"/>
    </location>
</feature>
<dbReference type="InterPro" id="IPR008538">
    <property type="entry name" value="Uma2"/>
</dbReference>
<dbReference type="AlphaFoldDB" id="A0A975IHT9"/>
<organism evidence="2 3">
    <name type="scientific">Thiothrix unzii</name>
    <dbReference type="NCBI Taxonomy" id="111769"/>
    <lineage>
        <taxon>Bacteria</taxon>
        <taxon>Pseudomonadati</taxon>
        <taxon>Pseudomonadota</taxon>
        <taxon>Gammaproteobacteria</taxon>
        <taxon>Thiotrichales</taxon>
        <taxon>Thiotrichaceae</taxon>
        <taxon>Thiothrix</taxon>
    </lineage>
</organism>
<dbReference type="EMBL" id="CP072793">
    <property type="protein sequence ID" value="QTR54501.1"/>
    <property type="molecule type" value="Genomic_DNA"/>
</dbReference>
<dbReference type="Gene3D" id="3.90.1570.10">
    <property type="entry name" value="tt1808, chain A"/>
    <property type="match status" value="1"/>
</dbReference>
<reference evidence="2" key="1">
    <citation type="submission" date="2021-04" db="EMBL/GenBank/DDBJ databases">
        <title>Genomics, taxonomy and metabolism of representatives of sulfur bacteria of the genus Thiothrix: Thiothrix fructosivorans QT, Thiothrix unzii A1T and three new species, Thiothrix subterranea sp. nov., Thiothrix litoralis sp. nov. and 'Candidatus Thiothrix anitrata' sp. nov.</title>
        <authorList>
            <person name="Ravin N.V."/>
            <person name="Smolyakov D."/>
            <person name="Rudenko T.S."/>
            <person name="Mardanov A.V."/>
            <person name="Beletsky A.V."/>
            <person name="Markov N.D."/>
            <person name="Fomenkov A.I."/>
            <person name="Roberts R.J."/>
            <person name="Karnachuk O.V."/>
            <person name="Novikov A."/>
            <person name="Grabovich M.Y."/>
        </authorList>
    </citation>
    <scope>NUCLEOTIDE SEQUENCE</scope>
    <source>
        <strain evidence="2">A1</strain>
    </source>
</reference>